<dbReference type="InterPro" id="IPR011057">
    <property type="entry name" value="Mss4-like_sf"/>
</dbReference>
<evidence type="ECO:0000313" key="2">
    <source>
        <dbReference type="Proteomes" id="UP000461409"/>
    </source>
</evidence>
<reference evidence="1 2" key="2">
    <citation type="submission" date="2020-02" db="EMBL/GenBank/DDBJ databases">
        <title>Erythrobacter dongmakensis sp. nov., isolated from a tidal mudflat.</title>
        <authorList>
            <person name="Kim I.S."/>
        </authorList>
    </citation>
    <scope>NUCLEOTIDE SEQUENCE [LARGE SCALE GENOMIC DNA]</scope>
    <source>
        <strain evidence="1 2">GH3-10</strain>
    </source>
</reference>
<comment type="caution">
    <text evidence="1">The sequence shown here is derived from an EMBL/GenBank/DDBJ whole genome shotgun (WGS) entry which is preliminary data.</text>
</comment>
<protein>
    <submittedName>
        <fullName evidence="1">GFA family protein</fullName>
    </submittedName>
</protein>
<organism evidence="1 2">
    <name type="scientific">Aurantiacibacter rhizosphaerae</name>
    <dbReference type="NCBI Taxonomy" id="2691582"/>
    <lineage>
        <taxon>Bacteria</taxon>
        <taxon>Pseudomonadati</taxon>
        <taxon>Pseudomonadota</taxon>
        <taxon>Alphaproteobacteria</taxon>
        <taxon>Sphingomonadales</taxon>
        <taxon>Erythrobacteraceae</taxon>
        <taxon>Aurantiacibacter</taxon>
    </lineage>
</organism>
<sequence>MCRRWGGAFYGALTGEGFSIAGEDEITAYRSSEWAERAFCGTCGSNLWFKFLPTGNRSFHAGLFPDADSFEIEKEIFTDEKAGWGDMMGDHPRQTGEEVIAEAKAAGFTFD</sequence>
<dbReference type="AlphaFoldDB" id="A0A844XI49"/>
<dbReference type="Gene3D" id="3.90.1590.10">
    <property type="entry name" value="glutathione-dependent formaldehyde- activating enzyme (gfa)"/>
    <property type="match status" value="1"/>
</dbReference>
<reference evidence="1 2" key="1">
    <citation type="submission" date="2019-12" db="EMBL/GenBank/DDBJ databases">
        <authorList>
            <person name="Lee S.D."/>
        </authorList>
    </citation>
    <scope>NUCLEOTIDE SEQUENCE [LARGE SCALE GENOMIC DNA]</scope>
    <source>
        <strain evidence="1 2">GH3-10</strain>
    </source>
</reference>
<keyword evidence="2" id="KW-1185">Reference proteome</keyword>
<accession>A0A844XI49</accession>
<dbReference type="Proteomes" id="UP000461409">
    <property type="component" value="Unassembled WGS sequence"/>
</dbReference>
<gene>
    <name evidence="1" type="ORF">GRF63_15975</name>
</gene>
<dbReference type="EMBL" id="WUBR01000004">
    <property type="protein sequence ID" value="MWV29399.1"/>
    <property type="molecule type" value="Genomic_DNA"/>
</dbReference>
<dbReference type="SUPFAM" id="SSF51316">
    <property type="entry name" value="Mss4-like"/>
    <property type="match status" value="1"/>
</dbReference>
<proteinExistence type="predicted"/>
<evidence type="ECO:0000313" key="1">
    <source>
        <dbReference type="EMBL" id="MWV29399.1"/>
    </source>
</evidence>
<name>A0A844XI49_9SPHN</name>